<dbReference type="InterPro" id="IPR043428">
    <property type="entry name" value="LivM-like"/>
</dbReference>
<evidence type="ECO:0000256" key="1">
    <source>
        <dbReference type="ARBA" id="ARBA00004429"/>
    </source>
</evidence>
<dbReference type="GO" id="GO:0015658">
    <property type="term" value="F:branched-chain amino acid transmembrane transporter activity"/>
    <property type="evidence" value="ECO:0007669"/>
    <property type="project" value="InterPro"/>
</dbReference>
<keyword evidence="3 6" id="KW-0812">Transmembrane</keyword>
<keyword evidence="4 6" id="KW-1133">Transmembrane helix</keyword>
<name>A0AAU7QF19_9GAMM</name>
<dbReference type="GO" id="GO:0005886">
    <property type="term" value="C:plasma membrane"/>
    <property type="evidence" value="ECO:0007669"/>
    <property type="project" value="UniProtKB-SubCell"/>
</dbReference>
<gene>
    <name evidence="7" type="ORF">ABK905_10030</name>
</gene>
<organism evidence="7">
    <name type="scientific">Acerihabitans sp. KWT182</name>
    <dbReference type="NCBI Taxonomy" id="3157919"/>
    <lineage>
        <taxon>Bacteria</taxon>
        <taxon>Pseudomonadati</taxon>
        <taxon>Pseudomonadota</taxon>
        <taxon>Gammaproteobacteria</taxon>
        <taxon>Enterobacterales</taxon>
        <taxon>Pectobacteriaceae</taxon>
        <taxon>Acerihabitans</taxon>
    </lineage>
</organism>
<feature type="transmembrane region" description="Helical" evidence="6">
    <location>
        <begin position="103"/>
        <end position="120"/>
    </location>
</feature>
<accession>A0AAU7QF19</accession>
<evidence type="ECO:0000313" key="7">
    <source>
        <dbReference type="EMBL" id="XBS71247.1"/>
    </source>
</evidence>
<comment type="subcellular location">
    <subcellularLocation>
        <location evidence="1">Cell inner membrane</location>
        <topology evidence="1">Multi-pass membrane protein</topology>
    </subcellularLocation>
</comment>
<keyword evidence="5 6" id="KW-0472">Membrane</keyword>
<dbReference type="InterPro" id="IPR001851">
    <property type="entry name" value="ABC_transp_permease"/>
</dbReference>
<dbReference type="AlphaFoldDB" id="A0AAU7QF19"/>
<evidence type="ECO:0000256" key="3">
    <source>
        <dbReference type="ARBA" id="ARBA00022692"/>
    </source>
</evidence>
<dbReference type="PANTHER" id="PTHR30482:SF10">
    <property type="entry name" value="HIGH-AFFINITY BRANCHED-CHAIN AMINO ACID TRANSPORT PROTEIN BRAE"/>
    <property type="match status" value="1"/>
</dbReference>
<evidence type="ECO:0000256" key="6">
    <source>
        <dbReference type="SAM" id="Phobius"/>
    </source>
</evidence>
<evidence type="ECO:0000256" key="5">
    <source>
        <dbReference type="ARBA" id="ARBA00023136"/>
    </source>
</evidence>
<sequence length="144" mass="15943">MHSYYGNALRALREDDQCLQALGISPFRLKSQILLVSYFFAGIAGALWAHTTGYIAPDSFKFDQSVLILAMVVVGGLGSLPGAIVGAIVLITLPEVLRPIGDYRMFTVGLILFLTILFRPKGLWTEAAALKWARCKRGLREEWK</sequence>
<proteinExistence type="predicted"/>
<evidence type="ECO:0000256" key="4">
    <source>
        <dbReference type="ARBA" id="ARBA00022989"/>
    </source>
</evidence>
<evidence type="ECO:0000256" key="2">
    <source>
        <dbReference type="ARBA" id="ARBA00022475"/>
    </source>
</evidence>
<dbReference type="PANTHER" id="PTHR30482">
    <property type="entry name" value="HIGH-AFFINITY BRANCHED-CHAIN AMINO ACID TRANSPORT SYSTEM PERMEASE"/>
    <property type="match status" value="1"/>
</dbReference>
<feature type="transmembrane region" description="Helical" evidence="6">
    <location>
        <begin position="67"/>
        <end position="91"/>
    </location>
</feature>
<feature type="transmembrane region" description="Helical" evidence="6">
    <location>
        <begin position="33"/>
        <end position="55"/>
    </location>
</feature>
<dbReference type="CDD" id="cd06581">
    <property type="entry name" value="TM_PBP1_LivM_like"/>
    <property type="match status" value="1"/>
</dbReference>
<dbReference type="EMBL" id="CP157947">
    <property type="protein sequence ID" value="XBS71247.1"/>
    <property type="molecule type" value="Genomic_DNA"/>
</dbReference>
<reference evidence="7" key="1">
    <citation type="submission" date="2024-06" db="EMBL/GenBank/DDBJ databases">
        <authorList>
            <person name="Coelho C."/>
            <person name="Bento M."/>
            <person name="Garcia E."/>
            <person name="Camelo A."/>
            <person name="Brandao I."/>
            <person name="Espirito Santo C."/>
            <person name="Trovao J."/>
            <person name="Verissimo A."/>
            <person name="Costa J."/>
            <person name="Tiago I."/>
        </authorList>
    </citation>
    <scope>NUCLEOTIDE SEQUENCE</scope>
    <source>
        <strain evidence="7">KWT182</strain>
    </source>
</reference>
<dbReference type="Pfam" id="PF02653">
    <property type="entry name" value="BPD_transp_2"/>
    <property type="match status" value="1"/>
</dbReference>
<protein>
    <submittedName>
        <fullName evidence="7">Branched-chain amino acid ABC transporter permease</fullName>
    </submittedName>
</protein>
<keyword evidence="2" id="KW-1003">Cell membrane</keyword>